<organism evidence="4 5">
    <name type="scientific">Dactylosporangium cerinum</name>
    <dbReference type="NCBI Taxonomy" id="1434730"/>
    <lineage>
        <taxon>Bacteria</taxon>
        <taxon>Bacillati</taxon>
        <taxon>Actinomycetota</taxon>
        <taxon>Actinomycetes</taxon>
        <taxon>Micromonosporales</taxon>
        <taxon>Micromonosporaceae</taxon>
        <taxon>Dactylosporangium</taxon>
    </lineage>
</organism>
<dbReference type="InterPro" id="IPR036736">
    <property type="entry name" value="ACP-like_sf"/>
</dbReference>
<accession>A0ABV9W237</accession>
<dbReference type="EMBL" id="JBHSIU010000042">
    <property type="protein sequence ID" value="MFC5002715.1"/>
    <property type="molecule type" value="Genomic_DNA"/>
</dbReference>
<name>A0ABV9W237_9ACTN</name>
<evidence type="ECO:0000259" key="3">
    <source>
        <dbReference type="PROSITE" id="PS50075"/>
    </source>
</evidence>
<dbReference type="Proteomes" id="UP001595912">
    <property type="component" value="Unassembled WGS sequence"/>
</dbReference>
<protein>
    <submittedName>
        <fullName evidence="4">Acyl carrier protein</fullName>
    </submittedName>
</protein>
<dbReference type="SUPFAM" id="SSF47336">
    <property type="entry name" value="ACP-like"/>
    <property type="match status" value="1"/>
</dbReference>
<dbReference type="InterPro" id="IPR006162">
    <property type="entry name" value="Ppantetheine_attach_site"/>
</dbReference>
<feature type="domain" description="Carrier" evidence="3">
    <location>
        <begin position="1"/>
        <end position="76"/>
    </location>
</feature>
<keyword evidence="2" id="KW-0597">Phosphoprotein</keyword>
<proteinExistence type="predicted"/>
<evidence type="ECO:0000313" key="5">
    <source>
        <dbReference type="Proteomes" id="UP001595912"/>
    </source>
</evidence>
<dbReference type="Gene3D" id="1.10.1200.10">
    <property type="entry name" value="ACP-like"/>
    <property type="match status" value="1"/>
</dbReference>
<dbReference type="RefSeq" id="WP_380121061.1">
    <property type="nucleotide sequence ID" value="NZ_JBHSIU010000042.1"/>
</dbReference>
<dbReference type="Pfam" id="PF00550">
    <property type="entry name" value="PP-binding"/>
    <property type="match status" value="1"/>
</dbReference>
<gene>
    <name evidence="4" type="ORF">ACFPIJ_33420</name>
</gene>
<evidence type="ECO:0000313" key="4">
    <source>
        <dbReference type="EMBL" id="MFC5002715.1"/>
    </source>
</evidence>
<reference evidence="5" key="1">
    <citation type="journal article" date="2019" name="Int. J. Syst. Evol. Microbiol.">
        <title>The Global Catalogue of Microorganisms (GCM) 10K type strain sequencing project: providing services to taxonomists for standard genome sequencing and annotation.</title>
        <authorList>
            <consortium name="The Broad Institute Genomics Platform"/>
            <consortium name="The Broad Institute Genome Sequencing Center for Infectious Disease"/>
            <person name="Wu L."/>
            <person name="Ma J."/>
        </authorList>
    </citation>
    <scope>NUCLEOTIDE SEQUENCE [LARGE SCALE GENOMIC DNA]</scope>
    <source>
        <strain evidence="5">CGMCC 4.7152</strain>
    </source>
</reference>
<sequence>MDTTFAETLRPFLRFAGDRPIEEDSDLRQLGLDSMQAIELLFAIEDEFGTTLADDLMTDATFQTAGSLWAALRTSQGEPVNATADPR</sequence>
<keyword evidence="1" id="KW-0596">Phosphopantetheine</keyword>
<dbReference type="PROSITE" id="PS50075">
    <property type="entry name" value="CARRIER"/>
    <property type="match status" value="1"/>
</dbReference>
<keyword evidence="5" id="KW-1185">Reference proteome</keyword>
<comment type="caution">
    <text evidence="4">The sequence shown here is derived from an EMBL/GenBank/DDBJ whole genome shotgun (WGS) entry which is preliminary data.</text>
</comment>
<dbReference type="PROSITE" id="PS00012">
    <property type="entry name" value="PHOSPHOPANTETHEINE"/>
    <property type="match status" value="1"/>
</dbReference>
<evidence type="ECO:0000256" key="1">
    <source>
        <dbReference type="ARBA" id="ARBA00022450"/>
    </source>
</evidence>
<evidence type="ECO:0000256" key="2">
    <source>
        <dbReference type="ARBA" id="ARBA00022553"/>
    </source>
</evidence>
<dbReference type="InterPro" id="IPR009081">
    <property type="entry name" value="PP-bd_ACP"/>
</dbReference>